<organism evidence="1 2">
    <name type="scientific">Lihuaxuella thermophila</name>
    <dbReference type="NCBI Taxonomy" id="1173111"/>
    <lineage>
        <taxon>Bacteria</taxon>
        <taxon>Bacillati</taxon>
        <taxon>Bacillota</taxon>
        <taxon>Bacilli</taxon>
        <taxon>Bacillales</taxon>
        <taxon>Thermoactinomycetaceae</taxon>
        <taxon>Lihuaxuella</taxon>
    </lineage>
</organism>
<proteinExistence type="predicted"/>
<dbReference type="RefSeq" id="WP_089972204.1">
    <property type="nucleotide sequence ID" value="NZ_FOCQ01000018.1"/>
</dbReference>
<gene>
    <name evidence="1" type="ORF">SAMN05444955_11811</name>
</gene>
<protein>
    <submittedName>
        <fullName evidence="1">Uncharacterized protein</fullName>
    </submittedName>
</protein>
<evidence type="ECO:0000313" key="1">
    <source>
        <dbReference type="EMBL" id="SEN68850.1"/>
    </source>
</evidence>
<dbReference type="OrthoDB" id="2652925at2"/>
<keyword evidence="2" id="KW-1185">Reference proteome</keyword>
<dbReference type="AlphaFoldDB" id="A0A1H8IJ03"/>
<evidence type="ECO:0000313" key="2">
    <source>
        <dbReference type="Proteomes" id="UP000199695"/>
    </source>
</evidence>
<dbReference type="Proteomes" id="UP000199695">
    <property type="component" value="Unassembled WGS sequence"/>
</dbReference>
<dbReference type="STRING" id="1173111.SAMN05444955_11811"/>
<sequence>MMIDEINFNPGEIVYNDFHVKTDVPLDQQVFSLKEDMLQVHFQEGKYLIDVGWYPSFEENGRFKVFVIENFDWEKPLLEEESYSINELKMALEKAIQFIKTKML</sequence>
<reference evidence="1 2" key="1">
    <citation type="submission" date="2016-10" db="EMBL/GenBank/DDBJ databases">
        <authorList>
            <person name="de Groot N.N."/>
        </authorList>
    </citation>
    <scope>NUCLEOTIDE SEQUENCE [LARGE SCALE GENOMIC DNA]</scope>
    <source>
        <strain evidence="1 2">DSM 46701</strain>
    </source>
</reference>
<name>A0A1H8IJ03_9BACL</name>
<accession>A0A1H8IJ03</accession>
<dbReference type="EMBL" id="FOCQ01000018">
    <property type="protein sequence ID" value="SEN68850.1"/>
    <property type="molecule type" value="Genomic_DNA"/>
</dbReference>